<proteinExistence type="predicted"/>
<dbReference type="AlphaFoldDB" id="A0A6G1JN90"/>
<protein>
    <submittedName>
        <fullName evidence="3">Uncharacterized protein</fullName>
    </submittedName>
</protein>
<name>A0A6G1JN90_9PLEO</name>
<organism evidence="3 4">
    <name type="scientific">Lentithecium fluviatile CBS 122367</name>
    <dbReference type="NCBI Taxonomy" id="1168545"/>
    <lineage>
        <taxon>Eukaryota</taxon>
        <taxon>Fungi</taxon>
        <taxon>Dikarya</taxon>
        <taxon>Ascomycota</taxon>
        <taxon>Pezizomycotina</taxon>
        <taxon>Dothideomycetes</taxon>
        <taxon>Pleosporomycetidae</taxon>
        <taxon>Pleosporales</taxon>
        <taxon>Massarineae</taxon>
        <taxon>Lentitheciaceae</taxon>
        <taxon>Lentithecium</taxon>
    </lineage>
</organism>
<reference evidence="3" key="1">
    <citation type="journal article" date="2020" name="Stud. Mycol.">
        <title>101 Dothideomycetes genomes: a test case for predicting lifestyles and emergence of pathogens.</title>
        <authorList>
            <person name="Haridas S."/>
            <person name="Albert R."/>
            <person name="Binder M."/>
            <person name="Bloem J."/>
            <person name="Labutti K."/>
            <person name="Salamov A."/>
            <person name="Andreopoulos B."/>
            <person name="Baker S."/>
            <person name="Barry K."/>
            <person name="Bills G."/>
            <person name="Bluhm B."/>
            <person name="Cannon C."/>
            <person name="Castanera R."/>
            <person name="Culley D."/>
            <person name="Daum C."/>
            <person name="Ezra D."/>
            <person name="Gonzalez J."/>
            <person name="Henrissat B."/>
            <person name="Kuo A."/>
            <person name="Liang C."/>
            <person name="Lipzen A."/>
            <person name="Lutzoni F."/>
            <person name="Magnuson J."/>
            <person name="Mondo S."/>
            <person name="Nolan M."/>
            <person name="Ohm R."/>
            <person name="Pangilinan J."/>
            <person name="Park H.-J."/>
            <person name="Ramirez L."/>
            <person name="Alfaro M."/>
            <person name="Sun H."/>
            <person name="Tritt A."/>
            <person name="Yoshinaga Y."/>
            <person name="Zwiers L.-H."/>
            <person name="Turgeon B."/>
            <person name="Goodwin S."/>
            <person name="Spatafora J."/>
            <person name="Crous P."/>
            <person name="Grigoriev I."/>
        </authorList>
    </citation>
    <scope>NUCLEOTIDE SEQUENCE</scope>
    <source>
        <strain evidence="3">CBS 122367</strain>
    </source>
</reference>
<keyword evidence="2" id="KW-0812">Transmembrane</keyword>
<evidence type="ECO:0000256" key="1">
    <source>
        <dbReference type="SAM" id="MobiDB-lite"/>
    </source>
</evidence>
<keyword evidence="4" id="KW-1185">Reference proteome</keyword>
<evidence type="ECO:0000256" key="2">
    <source>
        <dbReference type="SAM" id="Phobius"/>
    </source>
</evidence>
<dbReference type="EMBL" id="MU005569">
    <property type="protein sequence ID" value="KAF2691956.1"/>
    <property type="molecule type" value="Genomic_DNA"/>
</dbReference>
<keyword evidence="2" id="KW-1133">Transmembrane helix</keyword>
<keyword evidence="2" id="KW-0472">Membrane</keyword>
<dbReference type="Proteomes" id="UP000799291">
    <property type="component" value="Unassembled WGS sequence"/>
</dbReference>
<evidence type="ECO:0000313" key="4">
    <source>
        <dbReference type="Proteomes" id="UP000799291"/>
    </source>
</evidence>
<accession>A0A6G1JN90</accession>
<sequence>MPPFPHTLLSLPTTPSSQSHPITPARLHRRWSSCSYYDTSCSTHRTILLAIIIAVCILTFLILTLLFVRHHKRRALKRRVNQAQQQVNARQQAQYYIPAPVPNASTVNKEYVSGPDGALRGGDLVILPPAYTR</sequence>
<feature type="transmembrane region" description="Helical" evidence="2">
    <location>
        <begin position="47"/>
        <end position="68"/>
    </location>
</feature>
<feature type="region of interest" description="Disordered" evidence="1">
    <location>
        <begin position="1"/>
        <end position="22"/>
    </location>
</feature>
<feature type="compositionally biased region" description="Low complexity" evidence="1">
    <location>
        <begin position="1"/>
        <end position="21"/>
    </location>
</feature>
<gene>
    <name evidence="3" type="ORF">K458DRAFT_8179</name>
</gene>
<evidence type="ECO:0000313" key="3">
    <source>
        <dbReference type="EMBL" id="KAF2691956.1"/>
    </source>
</evidence>